<evidence type="ECO:0000256" key="1">
    <source>
        <dbReference type="SAM" id="MobiDB-lite"/>
    </source>
</evidence>
<protein>
    <submittedName>
        <fullName evidence="2">Str. FM013</fullName>
    </submittedName>
</protein>
<evidence type="ECO:0000313" key="3">
    <source>
        <dbReference type="Proteomes" id="UP000053732"/>
    </source>
</evidence>
<dbReference type="STRING" id="1429867.A0A0G4PPX1"/>
<dbReference type="EMBL" id="HG793159">
    <property type="protein sequence ID" value="CRL28211.1"/>
    <property type="molecule type" value="Genomic_DNA"/>
</dbReference>
<proteinExistence type="predicted"/>
<feature type="compositionally biased region" description="Polar residues" evidence="1">
    <location>
        <begin position="109"/>
        <end position="123"/>
    </location>
</feature>
<reference evidence="2 3" key="1">
    <citation type="journal article" date="2014" name="Nat. Commun.">
        <title>Multiple recent horizontal transfers of a large genomic region in cheese making fungi.</title>
        <authorList>
            <person name="Cheeseman K."/>
            <person name="Ropars J."/>
            <person name="Renault P."/>
            <person name="Dupont J."/>
            <person name="Gouzy J."/>
            <person name="Branca A."/>
            <person name="Abraham A.L."/>
            <person name="Ceppi M."/>
            <person name="Conseiller E."/>
            <person name="Debuchy R."/>
            <person name="Malagnac F."/>
            <person name="Goarin A."/>
            <person name="Silar P."/>
            <person name="Lacoste S."/>
            <person name="Sallet E."/>
            <person name="Bensimon A."/>
            <person name="Giraud T."/>
            <person name="Brygoo Y."/>
        </authorList>
    </citation>
    <scope>NUCLEOTIDE SEQUENCE [LARGE SCALE GENOMIC DNA]</scope>
    <source>
        <strain evidence="3">FM 013</strain>
    </source>
</reference>
<dbReference type="AlphaFoldDB" id="A0A0G4PPX1"/>
<accession>A0A0G4PPX1</accession>
<feature type="region of interest" description="Disordered" evidence="1">
    <location>
        <begin position="99"/>
        <end position="169"/>
    </location>
</feature>
<keyword evidence="3" id="KW-1185">Reference proteome</keyword>
<name>A0A0G4PPX1_PENC3</name>
<organism evidence="2 3">
    <name type="scientific">Penicillium camemberti (strain FM 013)</name>
    <dbReference type="NCBI Taxonomy" id="1429867"/>
    <lineage>
        <taxon>Eukaryota</taxon>
        <taxon>Fungi</taxon>
        <taxon>Dikarya</taxon>
        <taxon>Ascomycota</taxon>
        <taxon>Pezizomycotina</taxon>
        <taxon>Eurotiomycetes</taxon>
        <taxon>Eurotiomycetidae</taxon>
        <taxon>Eurotiales</taxon>
        <taxon>Aspergillaceae</taxon>
        <taxon>Penicillium</taxon>
    </lineage>
</organism>
<evidence type="ECO:0000313" key="2">
    <source>
        <dbReference type="EMBL" id="CRL28211.1"/>
    </source>
</evidence>
<gene>
    <name evidence="2" type="ORF">PCAMFM013_S026g000076</name>
</gene>
<dbReference type="Proteomes" id="UP000053732">
    <property type="component" value="Unassembled WGS sequence"/>
</dbReference>
<sequence>MSHSDPSFLIQAVSTVPLGSSTSAHLLAVHTRLLHEESKSLSVLQKKDHCGACGSIRNAQWSKVTKIKPKKSKPLSSGLASAGATVYKCLRCHQRTVLPQRNSRKPVSKPSSRAATVTSTRGSTPVGVGVDVKGSTQASTDPKAGDNQSSKKRAKARKQGGLQALLASKQRAQPSLDLLDFLQ</sequence>